<gene>
    <name evidence="13" type="ORF">K470DRAFT_214777</name>
</gene>
<feature type="transmembrane region" description="Helical" evidence="12">
    <location>
        <begin position="358"/>
        <end position="387"/>
    </location>
</feature>
<keyword evidence="14" id="KW-1185">Reference proteome</keyword>
<dbReference type="FunFam" id="1.20.120.1760:FF:000012">
    <property type="entry name" value="sn-1,2-diacylglycerol cholinephosphotransferase"/>
    <property type="match status" value="1"/>
</dbReference>
<comment type="subcellular location">
    <subcellularLocation>
        <location evidence="2">Endomembrane system</location>
        <topology evidence="2">Multi-pass membrane protein</topology>
    </subcellularLocation>
</comment>
<dbReference type="InterPro" id="IPR043130">
    <property type="entry name" value="CDP-OH_PTrfase_TM_dom"/>
</dbReference>
<evidence type="ECO:0000256" key="10">
    <source>
        <dbReference type="ARBA" id="ARBA00051857"/>
    </source>
</evidence>
<evidence type="ECO:0000313" key="14">
    <source>
        <dbReference type="Proteomes" id="UP000799421"/>
    </source>
</evidence>
<dbReference type="Pfam" id="PF01066">
    <property type="entry name" value="CDP-OH_P_transf"/>
    <property type="match status" value="1"/>
</dbReference>
<comment type="similarity">
    <text evidence="3 11">Belongs to the CDP-alcohol phosphatidyltransferase class-I family.</text>
</comment>
<dbReference type="AlphaFoldDB" id="A0A6A7C1Z5"/>
<evidence type="ECO:0000256" key="8">
    <source>
        <dbReference type="ARBA" id="ARBA00037890"/>
    </source>
</evidence>
<evidence type="ECO:0000256" key="1">
    <source>
        <dbReference type="ARBA" id="ARBA00001946"/>
    </source>
</evidence>
<protein>
    <recommendedName>
        <fullName evidence="9">diacylglycerol cholinephosphotransferase</fullName>
        <ecNumber evidence="9">2.7.8.2</ecNumber>
    </recommendedName>
</protein>
<dbReference type="OrthoDB" id="196717at2759"/>
<name>A0A6A7C1Z5_9PEZI</name>
<evidence type="ECO:0000256" key="9">
    <source>
        <dbReference type="ARBA" id="ARBA00038987"/>
    </source>
</evidence>
<dbReference type="GO" id="GO:0012505">
    <property type="term" value="C:endomembrane system"/>
    <property type="evidence" value="ECO:0007669"/>
    <property type="project" value="UniProtKB-SubCell"/>
</dbReference>
<dbReference type="PIRSF" id="PIRSF015665">
    <property type="entry name" value="CHOPT"/>
    <property type="match status" value="1"/>
</dbReference>
<dbReference type="Proteomes" id="UP000799421">
    <property type="component" value="Unassembled WGS sequence"/>
</dbReference>
<dbReference type="PANTHER" id="PTHR10414">
    <property type="entry name" value="ETHANOLAMINEPHOSPHOTRANSFERASE"/>
    <property type="match status" value="1"/>
</dbReference>
<accession>A0A6A7C1Z5</accession>
<dbReference type="EMBL" id="MU005972">
    <property type="protein sequence ID" value="KAF2861423.1"/>
    <property type="molecule type" value="Genomic_DNA"/>
</dbReference>
<evidence type="ECO:0000256" key="4">
    <source>
        <dbReference type="ARBA" id="ARBA00022679"/>
    </source>
</evidence>
<sequence length="407" mass="45374">MYIRQKQLQGLNNYKYSGVDRSLLSRYILKPYWWNQVVKLFPLSVAPNAITLSGFSFVIINLLTMLYYTPTLDQDCPPWVYASWAIGLFAYQTFDAIDGGQARRTGTSSSLGELFDHCVDALNTSLEVLLFSATMNFGHGWKTVLTLFATLFTFYVQTWDEYHTKTLTLGLISGPVEGILTLCIVYAITAFVGGGSYWQQPMLPALGIPKLLIIPQAMYDMDFGEAYIVYGGVVLLYNTIGSARNVMKARRARGLHARESLLGLIPFIAIWALIAIYLALQPHILHHHLVPFTFYAGLVNAYSVGQIITAHVTESEFPYHNILGLPLIWGVLDSAGPKLQQLIGIGWPSALGDDVYQVAFVFTCLGLAVGVYGSFVVDVIVTICDYLDMWCLRIKYPVSQDQTKKAN</sequence>
<evidence type="ECO:0000256" key="2">
    <source>
        <dbReference type="ARBA" id="ARBA00004127"/>
    </source>
</evidence>
<feature type="transmembrane region" description="Helical" evidence="12">
    <location>
        <begin position="179"/>
        <end position="198"/>
    </location>
</feature>
<feature type="transmembrane region" description="Helical" evidence="12">
    <location>
        <begin position="261"/>
        <end position="280"/>
    </location>
</feature>
<keyword evidence="7 12" id="KW-0472">Membrane</keyword>
<dbReference type="GO" id="GO:0004142">
    <property type="term" value="F:diacylglycerol cholinephosphotransferase activity"/>
    <property type="evidence" value="ECO:0007669"/>
    <property type="project" value="UniProtKB-EC"/>
</dbReference>
<comment type="cofactor">
    <cofactor evidence="1">
        <name>Mg(2+)</name>
        <dbReference type="ChEBI" id="CHEBI:18420"/>
    </cofactor>
</comment>
<proteinExistence type="inferred from homology"/>
<evidence type="ECO:0000256" key="3">
    <source>
        <dbReference type="ARBA" id="ARBA00010441"/>
    </source>
</evidence>
<feature type="transmembrane region" description="Helical" evidence="12">
    <location>
        <begin position="49"/>
        <end position="68"/>
    </location>
</feature>
<comment type="catalytic activity">
    <reaction evidence="10">
        <text>CDP-N,N-dimethylethanolamine + a 1,2-diacyl-sn-glycerol = a 1,2-diacyl-sn-glycero-3-phospho-N,N-dimethylethanolamine + CMP + H(+)</text>
        <dbReference type="Rhea" id="RHEA:33775"/>
        <dbReference type="ChEBI" id="CHEBI:15378"/>
        <dbReference type="ChEBI" id="CHEBI:17815"/>
        <dbReference type="ChEBI" id="CHEBI:60377"/>
        <dbReference type="ChEBI" id="CHEBI:64572"/>
        <dbReference type="ChEBI" id="CHEBI:65117"/>
    </reaction>
    <physiologicalReaction direction="left-to-right" evidence="10">
        <dbReference type="Rhea" id="RHEA:33776"/>
    </physiologicalReaction>
</comment>
<keyword evidence="4 11" id="KW-0808">Transferase</keyword>
<organism evidence="13 14">
    <name type="scientific">Piedraia hortae CBS 480.64</name>
    <dbReference type="NCBI Taxonomy" id="1314780"/>
    <lineage>
        <taxon>Eukaryota</taxon>
        <taxon>Fungi</taxon>
        <taxon>Dikarya</taxon>
        <taxon>Ascomycota</taxon>
        <taxon>Pezizomycotina</taxon>
        <taxon>Dothideomycetes</taxon>
        <taxon>Dothideomycetidae</taxon>
        <taxon>Capnodiales</taxon>
        <taxon>Piedraiaceae</taxon>
        <taxon>Piedraia</taxon>
    </lineage>
</organism>
<evidence type="ECO:0000256" key="12">
    <source>
        <dbReference type="SAM" id="Phobius"/>
    </source>
</evidence>
<dbReference type="InterPro" id="IPR014472">
    <property type="entry name" value="CHOPT"/>
</dbReference>
<dbReference type="PANTHER" id="PTHR10414:SF37">
    <property type="entry name" value="BB IN A BOXCAR, ISOFORM C"/>
    <property type="match status" value="1"/>
</dbReference>
<comment type="pathway">
    <text evidence="8">Phospholipid metabolism; phosphatidylcholine biosynthesis; phosphatidylcholine from phosphocholine: step 2/2.</text>
</comment>
<dbReference type="PROSITE" id="PS00379">
    <property type="entry name" value="CDP_ALCOHOL_P_TRANSF"/>
    <property type="match status" value="1"/>
</dbReference>
<dbReference type="InterPro" id="IPR000462">
    <property type="entry name" value="CDP-OH_P_trans"/>
</dbReference>
<feature type="transmembrane region" description="Helical" evidence="12">
    <location>
        <begin position="218"/>
        <end position="240"/>
    </location>
</feature>
<keyword evidence="5 12" id="KW-0812">Transmembrane</keyword>
<evidence type="ECO:0000256" key="5">
    <source>
        <dbReference type="ARBA" id="ARBA00022692"/>
    </source>
</evidence>
<evidence type="ECO:0000256" key="11">
    <source>
        <dbReference type="RuleBase" id="RU003750"/>
    </source>
</evidence>
<dbReference type="Gene3D" id="1.20.120.1760">
    <property type="match status" value="1"/>
</dbReference>
<dbReference type="EC" id="2.7.8.2" evidence="9"/>
<dbReference type="GO" id="GO:0016020">
    <property type="term" value="C:membrane"/>
    <property type="evidence" value="ECO:0007669"/>
    <property type="project" value="InterPro"/>
</dbReference>
<feature type="transmembrane region" description="Helical" evidence="12">
    <location>
        <begin position="139"/>
        <end position="158"/>
    </location>
</feature>
<evidence type="ECO:0000313" key="13">
    <source>
        <dbReference type="EMBL" id="KAF2861423.1"/>
    </source>
</evidence>
<keyword evidence="6 12" id="KW-1133">Transmembrane helix</keyword>
<evidence type="ECO:0000256" key="7">
    <source>
        <dbReference type="ARBA" id="ARBA00023136"/>
    </source>
</evidence>
<evidence type="ECO:0000256" key="6">
    <source>
        <dbReference type="ARBA" id="ARBA00022989"/>
    </source>
</evidence>
<reference evidence="13" key="1">
    <citation type="journal article" date="2020" name="Stud. Mycol.">
        <title>101 Dothideomycetes genomes: a test case for predicting lifestyles and emergence of pathogens.</title>
        <authorList>
            <person name="Haridas S."/>
            <person name="Albert R."/>
            <person name="Binder M."/>
            <person name="Bloem J."/>
            <person name="Labutti K."/>
            <person name="Salamov A."/>
            <person name="Andreopoulos B."/>
            <person name="Baker S."/>
            <person name="Barry K."/>
            <person name="Bills G."/>
            <person name="Bluhm B."/>
            <person name="Cannon C."/>
            <person name="Castanera R."/>
            <person name="Culley D."/>
            <person name="Daum C."/>
            <person name="Ezra D."/>
            <person name="Gonzalez J."/>
            <person name="Henrissat B."/>
            <person name="Kuo A."/>
            <person name="Liang C."/>
            <person name="Lipzen A."/>
            <person name="Lutzoni F."/>
            <person name="Magnuson J."/>
            <person name="Mondo S."/>
            <person name="Nolan M."/>
            <person name="Ohm R."/>
            <person name="Pangilinan J."/>
            <person name="Park H.-J."/>
            <person name="Ramirez L."/>
            <person name="Alfaro M."/>
            <person name="Sun H."/>
            <person name="Tritt A."/>
            <person name="Yoshinaga Y."/>
            <person name="Zwiers L.-H."/>
            <person name="Turgeon B."/>
            <person name="Goodwin S."/>
            <person name="Spatafora J."/>
            <person name="Crous P."/>
            <person name="Grigoriev I."/>
        </authorList>
    </citation>
    <scope>NUCLEOTIDE SEQUENCE</scope>
    <source>
        <strain evidence="13">CBS 480.64</strain>
    </source>
</reference>
<dbReference type="InterPro" id="IPR048254">
    <property type="entry name" value="CDP_ALCOHOL_P_TRANSF_CS"/>
</dbReference>